<gene>
    <name evidence="1" type="ORF">ALC62_11611</name>
</gene>
<dbReference type="EMBL" id="KQ978062">
    <property type="protein sequence ID" value="KYM97709.1"/>
    <property type="molecule type" value="Genomic_DNA"/>
</dbReference>
<keyword evidence="2" id="KW-1185">Reference proteome</keyword>
<organism evidence="1 2">
    <name type="scientific">Cyphomyrmex costatus</name>
    <dbReference type="NCBI Taxonomy" id="456900"/>
    <lineage>
        <taxon>Eukaryota</taxon>
        <taxon>Metazoa</taxon>
        <taxon>Ecdysozoa</taxon>
        <taxon>Arthropoda</taxon>
        <taxon>Hexapoda</taxon>
        <taxon>Insecta</taxon>
        <taxon>Pterygota</taxon>
        <taxon>Neoptera</taxon>
        <taxon>Endopterygota</taxon>
        <taxon>Hymenoptera</taxon>
        <taxon>Apocrita</taxon>
        <taxon>Aculeata</taxon>
        <taxon>Formicoidea</taxon>
        <taxon>Formicidae</taxon>
        <taxon>Myrmicinae</taxon>
        <taxon>Cyphomyrmex</taxon>
    </lineage>
</organism>
<evidence type="ECO:0000313" key="2">
    <source>
        <dbReference type="Proteomes" id="UP000078542"/>
    </source>
</evidence>
<dbReference type="AlphaFoldDB" id="A0A151ICE3"/>
<dbReference type="Proteomes" id="UP000078542">
    <property type="component" value="Unassembled WGS sequence"/>
</dbReference>
<name>A0A151ICE3_9HYME</name>
<reference evidence="1 2" key="1">
    <citation type="submission" date="2016-03" db="EMBL/GenBank/DDBJ databases">
        <title>Cyphomyrmex costatus WGS genome.</title>
        <authorList>
            <person name="Nygaard S."/>
            <person name="Hu H."/>
            <person name="Boomsma J."/>
            <person name="Zhang G."/>
        </authorList>
    </citation>
    <scope>NUCLEOTIDE SEQUENCE [LARGE SCALE GENOMIC DNA]</scope>
    <source>
        <strain evidence="1">MS0001</strain>
        <tissue evidence="1">Whole body</tissue>
    </source>
</reference>
<protein>
    <submittedName>
        <fullName evidence="1">Uncharacterized protein</fullName>
    </submittedName>
</protein>
<evidence type="ECO:0000313" key="1">
    <source>
        <dbReference type="EMBL" id="KYM97709.1"/>
    </source>
</evidence>
<accession>A0A151ICE3</accession>
<proteinExistence type="predicted"/>
<sequence>MDTRTIKRDKGAKLSEDELKMLRQTLVKQEERLRKQGAAYVICNKIIPTINCLIRTLEKLDITHEISERLHKNVLLELQNRFRGKDSNIETNSFLSIYLLTLLDTRFKKLHFSSSLAVSTAISKISQLMKNNRGKGGLALRRAEVDKIMQANKWDKFTNISGPYMAASSMLTRWERMEEDERACLMNSANPSSQTIPEMTFTGDLSET</sequence>